<organism evidence="3 4">
    <name type="scientific">Nocardioides zeae</name>
    <dbReference type="NCBI Taxonomy" id="1457234"/>
    <lineage>
        <taxon>Bacteria</taxon>
        <taxon>Bacillati</taxon>
        <taxon>Actinomycetota</taxon>
        <taxon>Actinomycetes</taxon>
        <taxon>Propionibacteriales</taxon>
        <taxon>Nocardioidaceae</taxon>
        <taxon>Nocardioides</taxon>
    </lineage>
</organism>
<dbReference type="AlphaFoldDB" id="A0AAJ1TVH6"/>
<gene>
    <name evidence="3" type="ORF">QE405_000299</name>
</gene>
<name>A0AAJ1TVH6_9ACTN</name>
<proteinExistence type="inferred from homology"/>
<dbReference type="GO" id="GO:0008745">
    <property type="term" value="F:N-acetylmuramoyl-L-alanine amidase activity"/>
    <property type="evidence" value="ECO:0007669"/>
    <property type="project" value="InterPro"/>
</dbReference>
<dbReference type="SUPFAM" id="SSF55846">
    <property type="entry name" value="N-acetylmuramoyl-L-alanine amidase-like"/>
    <property type="match status" value="1"/>
</dbReference>
<dbReference type="GO" id="GO:0009253">
    <property type="term" value="P:peptidoglycan catabolic process"/>
    <property type="evidence" value="ECO:0007669"/>
    <property type="project" value="InterPro"/>
</dbReference>
<dbReference type="PANTHER" id="PTHR11022">
    <property type="entry name" value="PEPTIDOGLYCAN RECOGNITION PROTEIN"/>
    <property type="match status" value="1"/>
</dbReference>
<feature type="domain" description="Peptidoglycan recognition protein family" evidence="2">
    <location>
        <begin position="193"/>
        <end position="335"/>
    </location>
</feature>
<dbReference type="SMART" id="SM00701">
    <property type="entry name" value="PGRP"/>
    <property type="match status" value="1"/>
</dbReference>
<comment type="similarity">
    <text evidence="1">Belongs to the N-acetylmuramoyl-L-alanine amidase 2 family.</text>
</comment>
<dbReference type="PROSITE" id="PS51318">
    <property type="entry name" value="TAT"/>
    <property type="match status" value="1"/>
</dbReference>
<dbReference type="InterPro" id="IPR002502">
    <property type="entry name" value="Amidase_domain"/>
</dbReference>
<comment type="caution">
    <text evidence="3">The sequence shown here is derived from an EMBL/GenBank/DDBJ whole genome shotgun (WGS) entry which is preliminary data.</text>
</comment>
<evidence type="ECO:0000259" key="2">
    <source>
        <dbReference type="SMART" id="SM00701"/>
    </source>
</evidence>
<dbReference type="InterPro" id="IPR006619">
    <property type="entry name" value="PGRP_domain_met/bac"/>
</dbReference>
<evidence type="ECO:0000313" key="3">
    <source>
        <dbReference type="EMBL" id="MDQ1103015.1"/>
    </source>
</evidence>
<sequence length="389" mass="41040">MVSDNLSGPTRTTRPSRRALVAGAVVGTGLAGTGAAAPAVARGPALTTPRPAAGPAALHMAAAGDGGLRRASVRVGLTGRGRRSATVAGDPFSSVALTWSAGSPALSVRVRSLDGVWQPWQAIGHLHDGPSVGTAEWRAARRTSATGLTWVGDADAIEVAADGPVSDLRVEMLDATPTELAPPGVSARSAPMSRVYNRATWGADESLRTGDPTYLTGFQQVHVHHTAGANSYALDDVPRILRSMLAYHTQTLGWSDIGYNLLVDRFGRAFEGRAGGVKRLVRGAHTLGFNHNSCGIALMGNYETAKPPGAAVQQLEALAAYKFDVRGQKALRKLHAASEGSDKYPKGTVAYLWAMDAHRDTNDTACPGKYLYAAMNDIRTRTQARIDHY</sequence>
<reference evidence="3" key="1">
    <citation type="submission" date="2023-07" db="EMBL/GenBank/DDBJ databases">
        <title>Functional and genomic diversity of the sorghum phyllosphere microbiome.</title>
        <authorList>
            <person name="Shade A."/>
        </authorList>
    </citation>
    <scope>NUCLEOTIDE SEQUENCE</scope>
    <source>
        <strain evidence="3">SORGH_AS_1067</strain>
    </source>
</reference>
<dbReference type="InterPro" id="IPR006311">
    <property type="entry name" value="TAT_signal"/>
</dbReference>
<accession>A0AAJ1TVH6</accession>
<dbReference type="RefSeq" id="WP_307198464.1">
    <property type="nucleotide sequence ID" value="NZ_JAUTAN010000001.1"/>
</dbReference>
<dbReference type="PANTHER" id="PTHR11022:SF41">
    <property type="entry name" value="PEPTIDOGLYCAN-RECOGNITION PROTEIN LC-RELATED"/>
    <property type="match status" value="1"/>
</dbReference>
<dbReference type="CDD" id="cd06583">
    <property type="entry name" value="PGRP"/>
    <property type="match status" value="1"/>
</dbReference>
<dbReference type="Proteomes" id="UP001239215">
    <property type="component" value="Unassembled WGS sequence"/>
</dbReference>
<dbReference type="GO" id="GO:0008270">
    <property type="term" value="F:zinc ion binding"/>
    <property type="evidence" value="ECO:0007669"/>
    <property type="project" value="InterPro"/>
</dbReference>
<evidence type="ECO:0000313" key="4">
    <source>
        <dbReference type="Proteomes" id="UP001239215"/>
    </source>
</evidence>
<dbReference type="EMBL" id="JAUTAN010000001">
    <property type="protein sequence ID" value="MDQ1103015.1"/>
    <property type="molecule type" value="Genomic_DNA"/>
</dbReference>
<dbReference type="Gene3D" id="3.40.80.10">
    <property type="entry name" value="Peptidoglycan recognition protein-like"/>
    <property type="match status" value="1"/>
</dbReference>
<dbReference type="InterPro" id="IPR015510">
    <property type="entry name" value="PGRP"/>
</dbReference>
<dbReference type="InterPro" id="IPR036505">
    <property type="entry name" value="Amidase/PGRP_sf"/>
</dbReference>
<protein>
    <submittedName>
        <fullName evidence="3">Uncharacterized protein with LGFP repeats</fullName>
    </submittedName>
</protein>
<evidence type="ECO:0000256" key="1">
    <source>
        <dbReference type="ARBA" id="ARBA00007553"/>
    </source>
</evidence>
<dbReference type="Pfam" id="PF01510">
    <property type="entry name" value="Amidase_2"/>
    <property type="match status" value="1"/>
</dbReference>